<dbReference type="SMART" id="SM00448">
    <property type="entry name" value="REC"/>
    <property type="match status" value="1"/>
</dbReference>
<dbReference type="GO" id="GO:0000160">
    <property type="term" value="P:phosphorelay signal transduction system"/>
    <property type="evidence" value="ECO:0007669"/>
    <property type="project" value="InterPro"/>
</dbReference>
<dbReference type="SUPFAM" id="SSF46894">
    <property type="entry name" value="C-terminal effector domain of the bipartite response regulators"/>
    <property type="match status" value="1"/>
</dbReference>
<dbReference type="PANTHER" id="PTHR43214:SF41">
    <property type="entry name" value="NITRATE_NITRITE RESPONSE REGULATOR PROTEIN NARP"/>
    <property type="match status" value="1"/>
</dbReference>
<dbReference type="GO" id="GO:0006355">
    <property type="term" value="P:regulation of DNA-templated transcription"/>
    <property type="evidence" value="ECO:0007669"/>
    <property type="project" value="InterPro"/>
</dbReference>
<evidence type="ECO:0000313" key="8">
    <source>
        <dbReference type="EMBL" id="QOT79602.1"/>
    </source>
</evidence>
<organism evidence="8 9">
    <name type="scientific">Cupriavidus basilensis</name>
    <dbReference type="NCBI Taxonomy" id="68895"/>
    <lineage>
        <taxon>Bacteria</taxon>
        <taxon>Pseudomonadati</taxon>
        <taxon>Pseudomonadota</taxon>
        <taxon>Betaproteobacteria</taxon>
        <taxon>Burkholderiales</taxon>
        <taxon>Burkholderiaceae</taxon>
        <taxon>Cupriavidus</taxon>
    </lineage>
</organism>
<dbReference type="SMART" id="SM00421">
    <property type="entry name" value="HTH_LUXR"/>
    <property type="match status" value="1"/>
</dbReference>
<proteinExistence type="predicted"/>
<evidence type="ECO:0000256" key="1">
    <source>
        <dbReference type="ARBA" id="ARBA00022553"/>
    </source>
</evidence>
<dbReference type="GO" id="GO:0003677">
    <property type="term" value="F:DNA binding"/>
    <property type="evidence" value="ECO:0007669"/>
    <property type="project" value="UniProtKB-KW"/>
</dbReference>
<dbReference type="InterPro" id="IPR011006">
    <property type="entry name" value="CheY-like_superfamily"/>
</dbReference>
<dbReference type="PROSITE" id="PS50043">
    <property type="entry name" value="HTH_LUXR_2"/>
    <property type="match status" value="1"/>
</dbReference>
<dbReference type="EMBL" id="CP062804">
    <property type="protein sequence ID" value="QOT79602.1"/>
    <property type="molecule type" value="Genomic_DNA"/>
</dbReference>
<evidence type="ECO:0000259" key="7">
    <source>
        <dbReference type="PROSITE" id="PS50110"/>
    </source>
</evidence>
<dbReference type="PROSITE" id="PS50110">
    <property type="entry name" value="RESPONSE_REGULATORY"/>
    <property type="match status" value="1"/>
</dbReference>
<dbReference type="CDD" id="cd17535">
    <property type="entry name" value="REC_NarL-like"/>
    <property type="match status" value="1"/>
</dbReference>
<dbReference type="Proteomes" id="UP000397656">
    <property type="component" value="Chromosome 2"/>
</dbReference>
<dbReference type="AlphaFoldDB" id="A0A643FV21"/>
<dbReference type="InterPro" id="IPR016032">
    <property type="entry name" value="Sig_transdc_resp-reg_C-effctor"/>
</dbReference>
<dbReference type="Pfam" id="PF00072">
    <property type="entry name" value="Response_reg"/>
    <property type="match status" value="1"/>
</dbReference>
<dbReference type="Gene3D" id="3.40.50.2300">
    <property type="match status" value="1"/>
</dbReference>
<keyword evidence="1 5" id="KW-0597">Phosphoprotein</keyword>
<feature type="domain" description="Response regulatory" evidence="7">
    <location>
        <begin position="15"/>
        <end position="131"/>
    </location>
</feature>
<evidence type="ECO:0000256" key="3">
    <source>
        <dbReference type="ARBA" id="ARBA00023125"/>
    </source>
</evidence>
<gene>
    <name evidence="8" type="ORF">F7R26_033440</name>
</gene>
<name>A0A643FV21_9BURK</name>
<protein>
    <submittedName>
        <fullName evidence="8">Response regulator transcription factor</fullName>
    </submittedName>
</protein>
<dbReference type="Pfam" id="PF00196">
    <property type="entry name" value="GerE"/>
    <property type="match status" value="1"/>
</dbReference>
<evidence type="ECO:0000313" key="9">
    <source>
        <dbReference type="Proteomes" id="UP000397656"/>
    </source>
</evidence>
<dbReference type="CDD" id="cd06170">
    <property type="entry name" value="LuxR_C_like"/>
    <property type="match status" value="1"/>
</dbReference>
<keyword evidence="3" id="KW-0238">DNA-binding</keyword>
<reference evidence="8 9" key="1">
    <citation type="submission" date="2020-10" db="EMBL/GenBank/DDBJ databases">
        <title>Complete genome sequence of Cupriavidus basilensis CCUG 49340T.</title>
        <authorList>
            <person name="Salva-Serra F."/>
            <person name="Donoso R.A."/>
            <person name="Cho K.H."/>
            <person name="Yoo J.A."/>
            <person name="Lee K."/>
            <person name="Yoon S.-H."/>
            <person name="Perez-Pantoja D."/>
            <person name="Moore E.R.B."/>
        </authorList>
    </citation>
    <scope>NUCLEOTIDE SEQUENCE [LARGE SCALE GENOMIC DNA]</scope>
    <source>
        <strain evidence="9">CCUG 49340</strain>
    </source>
</reference>
<dbReference type="RefSeq" id="WP_150987433.1">
    <property type="nucleotide sequence ID" value="NZ_CP062804.1"/>
</dbReference>
<feature type="modified residue" description="4-aspartylphosphate" evidence="5">
    <location>
        <position position="66"/>
    </location>
</feature>
<dbReference type="InterPro" id="IPR058245">
    <property type="entry name" value="NreC/VraR/RcsB-like_REC"/>
</dbReference>
<dbReference type="GeneID" id="98405872"/>
<dbReference type="PRINTS" id="PR00038">
    <property type="entry name" value="HTHLUXR"/>
</dbReference>
<evidence type="ECO:0000256" key="5">
    <source>
        <dbReference type="PROSITE-ProRule" id="PRU00169"/>
    </source>
</evidence>
<keyword evidence="4" id="KW-0804">Transcription</keyword>
<accession>A0A643FV21</accession>
<evidence type="ECO:0000256" key="2">
    <source>
        <dbReference type="ARBA" id="ARBA00023015"/>
    </source>
</evidence>
<evidence type="ECO:0000259" key="6">
    <source>
        <dbReference type="PROSITE" id="PS50043"/>
    </source>
</evidence>
<keyword evidence="2" id="KW-0805">Transcription regulation</keyword>
<dbReference type="InterPro" id="IPR039420">
    <property type="entry name" value="WalR-like"/>
</dbReference>
<dbReference type="InterPro" id="IPR000792">
    <property type="entry name" value="Tscrpt_reg_LuxR_C"/>
</dbReference>
<dbReference type="SUPFAM" id="SSF52172">
    <property type="entry name" value="CheY-like"/>
    <property type="match status" value="1"/>
</dbReference>
<dbReference type="PANTHER" id="PTHR43214">
    <property type="entry name" value="TWO-COMPONENT RESPONSE REGULATOR"/>
    <property type="match status" value="1"/>
</dbReference>
<feature type="domain" description="HTH luxR-type" evidence="6">
    <location>
        <begin position="165"/>
        <end position="230"/>
    </location>
</feature>
<dbReference type="InterPro" id="IPR001789">
    <property type="entry name" value="Sig_transdc_resp-reg_receiver"/>
</dbReference>
<evidence type="ECO:0000256" key="4">
    <source>
        <dbReference type="ARBA" id="ARBA00023163"/>
    </source>
</evidence>
<sequence>MPSQNLSAAPEADIRVLLVEDDPATSARLQSALASLPGIQVMAACARRASACEWLAAHEPDVLLCDLGLPDGSGIDVIRHARRLYPRCDCMVITMFGDEANVLASIAAGATGYLLKDESDDNLRASVLALRAGGSPMSPVIARKVITRLRSASVPGIPAPDAQGAPGMDVTLSARETEVLDLISRGYTYAETAGHLAISVHTVQAHIKNIYGKLAVNSRTEAVFEAHKLGLLKTF</sequence>